<evidence type="ECO:0000256" key="1">
    <source>
        <dbReference type="ARBA" id="ARBA00022614"/>
    </source>
</evidence>
<accession>A0A8S9PMP8</accession>
<evidence type="ECO:0000313" key="6">
    <source>
        <dbReference type="Proteomes" id="UP000712600"/>
    </source>
</evidence>
<dbReference type="Proteomes" id="UP000712600">
    <property type="component" value="Unassembled WGS sequence"/>
</dbReference>
<organism evidence="5 6">
    <name type="scientific">Brassica cretica</name>
    <name type="common">Mustard</name>
    <dbReference type="NCBI Taxonomy" id="69181"/>
    <lineage>
        <taxon>Eukaryota</taxon>
        <taxon>Viridiplantae</taxon>
        <taxon>Streptophyta</taxon>
        <taxon>Embryophyta</taxon>
        <taxon>Tracheophyta</taxon>
        <taxon>Spermatophyta</taxon>
        <taxon>Magnoliopsida</taxon>
        <taxon>eudicotyledons</taxon>
        <taxon>Gunneridae</taxon>
        <taxon>Pentapetalae</taxon>
        <taxon>rosids</taxon>
        <taxon>malvids</taxon>
        <taxon>Brassicales</taxon>
        <taxon>Brassicaceae</taxon>
        <taxon>Brassiceae</taxon>
        <taxon>Brassica</taxon>
    </lineage>
</organism>
<reference evidence="5" key="1">
    <citation type="submission" date="2019-12" db="EMBL/GenBank/DDBJ databases">
        <title>Genome sequencing and annotation of Brassica cretica.</title>
        <authorList>
            <person name="Studholme D.J."/>
            <person name="Sarris P."/>
        </authorList>
    </citation>
    <scope>NUCLEOTIDE SEQUENCE</scope>
    <source>
        <strain evidence="5">PFS-109/04</strain>
        <tissue evidence="5">Leaf</tissue>
    </source>
</reference>
<keyword evidence="3" id="KW-0611">Plant defense</keyword>
<dbReference type="InterPro" id="IPR032675">
    <property type="entry name" value="LRR_dom_sf"/>
</dbReference>
<dbReference type="FunFam" id="1.10.10.10:FF:000322">
    <property type="entry name" value="Probable disease resistance protein At1g63360"/>
    <property type="match status" value="1"/>
</dbReference>
<gene>
    <name evidence="5" type="ORF">F2Q69_00046642</name>
</gene>
<evidence type="ECO:0000259" key="4">
    <source>
        <dbReference type="Pfam" id="PF23559"/>
    </source>
</evidence>
<keyword evidence="1" id="KW-0433">Leucine-rich repeat</keyword>
<evidence type="ECO:0000313" key="5">
    <source>
        <dbReference type="EMBL" id="KAF3522444.1"/>
    </source>
</evidence>
<dbReference type="AlphaFoldDB" id="A0A8S9PMP8"/>
<protein>
    <recommendedName>
        <fullName evidence="4">Disease resistance protein winged helix domain-containing protein</fullName>
    </recommendedName>
</protein>
<name>A0A8S9PMP8_BRACR</name>
<feature type="domain" description="Disease resistance protein winged helix" evidence="4">
    <location>
        <begin position="56"/>
        <end position="84"/>
    </location>
</feature>
<dbReference type="InterPro" id="IPR036388">
    <property type="entry name" value="WH-like_DNA-bd_sf"/>
</dbReference>
<keyword evidence="2" id="KW-0677">Repeat</keyword>
<evidence type="ECO:0000256" key="2">
    <source>
        <dbReference type="ARBA" id="ARBA00022737"/>
    </source>
</evidence>
<proteinExistence type="predicted"/>
<dbReference type="InterPro" id="IPR058922">
    <property type="entry name" value="WHD_DRP"/>
</dbReference>
<comment type="caution">
    <text evidence="5">The sequence shown here is derived from an EMBL/GenBank/DDBJ whole genome shotgun (WGS) entry which is preliminary data.</text>
</comment>
<dbReference type="PANTHER" id="PTHR33463">
    <property type="entry name" value="NB-ARC DOMAIN-CONTAINING PROTEIN-RELATED"/>
    <property type="match status" value="1"/>
</dbReference>
<dbReference type="GO" id="GO:0006952">
    <property type="term" value="P:defense response"/>
    <property type="evidence" value="ECO:0007669"/>
    <property type="project" value="UniProtKB-KW"/>
</dbReference>
<evidence type="ECO:0000256" key="3">
    <source>
        <dbReference type="ARBA" id="ARBA00022821"/>
    </source>
</evidence>
<sequence length="350" mass="40192">MSCKKNVHEWRHANKILNTFSHEFPGMEEKILSVLKFSYDGLGNEKMKSCFLYCSLFPENYEIKKEELIEYWISEGFINGERDEDGSNNEGHDIIVPQFITHMLKGLRKLISLDLEQCFKLESIDGIGTSLPNLQVLKLYCSPVFIDARSIEELQLLEHLKILTVNVKDALILESIQRVERLASCVQRLWIFDMSATVLTLNTLALGGLRELYIAGSKISEIKIDWKSKEKEDLPSPYFKHLSRIVIFDLEGPKELTWLLFAPILQHLEMLTSRSLEEIINKEKGMSISNVHPDMTVPFPKLESLRLRGLAVIKRICSSPPALLSLKKIVVERCPKLPKAATEFPRHEQE</sequence>
<dbReference type="Gene3D" id="3.80.10.10">
    <property type="entry name" value="Ribonuclease Inhibitor"/>
    <property type="match status" value="1"/>
</dbReference>
<dbReference type="PANTHER" id="PTHR33463:SF218">
    <property type="entry name" value="DISEASE RESISTANCE PROTEIN RPS2-LIKE"/>
    <property type="match status" value="1"/>
</dbReference>
<dbReference type="SUPFAM" id="SSF52058">
    <property type="entry name" value="L domain-like"/>
    <property type="match status" value="1"/>
</dbReference>
<dbReference type="Gene3D" id="1.10.10.10">
    <property type="entry name" value="Winged helix-like DNA-binding domain superfamily/Winged helix DNA-binding domain"/>
    <property type="match status" value="1"/>
</dbReference>
<dbReference type="Pfam" id="PF23559">
    <property type="entry name" value="WHD_DRP"/>
    <property type="match status" value="1"/>
</dbReference>
<dbReference type="EMBL" id="QGKX02001347">
    <property type="protein sequence ID" value="KAF3522444.1"/>
    <property type="molecule type" value="Genomic_DNA"/>
</dbReference>
<dbReference type="InterPro" id="IPR050905">
    <property type="entry name" value="Plant_NBS-LRR"/>
</dbReference>